<evidence type="ECO:0000313" key="3">
    <source>
        <dbReference type="Proteomes" id="UP001500363"/>
    </source>
</evidence>
<dbReference type="Pfam" id="PF00903">
    <property type="entry name" value="Glyoxalase"/>
    <property type="match status" value="1"/>
</dbReference>
<accession>A0ABN2A844</accession>
<sequence length="139" mass="15024">MNTTQSTGQVGVWPTLIYRDGQAALKFLTEGLGFTLVASYPGVAEGSIAHAELLWPHGGGVMVSSVDRNAEPNEFDRFVDQAQGSYLVHDDPDSLYPQVIAAGAKVLREMREEDYGSRGFAVTDPEGNVWSVGTYAGER</sequence>
<dbReference type="Gene3D" id="3.30.720.110">
    <property type="match status" value="1"/>
</dbReference>
<dbReference type="PROSITE" id="PS51819">
    <property type="entry name" value="VOC"/>
    <property type="match status" value="1"/>
</dbReference>
<dbReference type="Gene3D" id="3.30.720.120">
    <property type="match status" value="1"/>
</dbReference>
<name>A0ABN2A844_9ACTN</name>
<comment type="caution">
    <text evidence="2">The sequence shown here is derived from an EMBL/GenBank/DDBJ whole genome shotgun (WGS) entry which is preliminary data.</text>
</comment>
<dbReference type="Proteomes" id="UP001500363">
    <property type="component" value="Unassembled WGS sequence"/>
</dbReference>
<dbReference type="PANTHER" id="PTHR34109:SF1">
    <property type="entry name" value="VOC DOMAIN-CONTAINING PROTEIN"/>
    <property type="match status" value="1"/>
</dbReference>
<reference evidence="2 3" key="1">
    <citation type="journal article" date="2019" name="Int. J. Syst. Evol. Microbiol.">
        <title>The Global Catalogue of Microorganisms (GCM) 10K type strain sequencing project: providing services to taxonomists for standard genome sequencing and annotation.</title>
        <authorList>
            <consortium name="The Broad Institute Genomics Platform"/>
            <consortium name="The Broad Institute Genome Sequencing Center for Infectious Disease"/>
            <person name="Wu L."/>
            <person name="Ma J."/>
        </authorList>
    </citation>
    <scope>NUCLEOTIDE SEQUENCE [LARGE SCALE GENOMIC DNA]</scope>
    <source>
        <strain evidence="2 3">JCM 14303</strain>
    </source>
</reference>
<dbReference type="SUPFAM" id="SSF54593">
    <property type="entry name" value="Glyoxalase/Bleomycin resistance protein/Dihydroxybiphenyl dioxygenase"/>
    <property type="match status" value="1"/>
</dbReference>
<dbReference type="RefSeq" id="WP_344169611.1">
    <property type="nucleotide sequence ID" value="NZ_BAAANC010000001.1"/>
</dbReference>
<protein>
    <submittedName>
        <fullName evidence="2">VOC family protein</fullName>
    </submittedName>
</protein>
<organism evidence="2 3">
    <name type="scientific">Kribbella lupini</name>
    <dbReference type="NCBI Taxonomy" id="291602"/>
    <lineage>
        <taxon>Bacteria</taxon>
        <taxon>Bacillati</taxon>
        <taxon>Actinomycetota</taxon>
        <taxon>Actinomycetes</taxon>
        <taxon>Propionibacteriales</taxon>
        <taxon>Kribbellaceae</taxon>
        <taxon>Kribbella</taxon>
    </lineage>
</organism>
<dbReference type="InterPro" id="IPR037523">
    <property type="entry name" value="VOC_core"/>
</dbReference>
<gene>
    <name evidence="2" type="ORF">GCM10009741_08540</name>
</gene>
<dbReference type="EMBL" id="BAAANC010000001">
    <property type="protein sequence ID" value="GAA1513079.1"/>
    <property type="molecule type" value="Genomic_DNA"/>
</dbReference>
<feature type="domain" description="VOC" evidence="1">
    <location>
        <begin position="9"/>
        <end position="135"/>
    </location>
</feature>
<dbReference type="InterPro" id="IPR029068">
    <property type="entry name" value="Glyas_Bleomycin-R_OHBP_Dase"/>
</dbReference>
<evidence type="ECO:0000259" key="1">
    <source>
        <dbReference type="PROSITE" id="PS51819"/>
    </source>
</evidence>
<keyword evidence="3" id="KW-1185">Reference proteome</keyword>
<dbReference type="PANTHER" id="PTHR34109">
    <property type="entry name" value="BNAUNNG04460D PROTEIN-RELATED"/>
    <property type="match status" value="1"/>
</dbReference>
<dbReference type="InterPro" id="IPR004360">
    <property type="entry name" value="Glyas_Fos-R_dOase_dom"/>
</dbReference>
<evidence type="ECO:0000313" key="2">
    <source>
        <dbReference type="EMBL" id="GAA1513079.1"/>
    </source>
</evidence>
<proteinExistence type="predicted"/>